<dbReference type="SUPFAM" id="SSF52540">
    <property type="entry name" value="P-loop containing nucleoside triphosphate hydrolases"/>
    <property type="match status" value="1"/>
</dbReference>
<dbReference type="Proteomes" id="UP000232806">
    <property type="component" value="Chromosome"/>
</dbReference>
<dbReference type="PROSITE" id="PS51379">
    <property type="entry name" value="4FE4S_FER_2"/>
    <property type="match status" value="2"/>
</dbReference>
<evidence type="ECO:0000259" key="1">
    <source>
        <dbReference type="PROSITE" id="PS51379"/>
    </source>
</evidence>
<dbReference type="KEGG" id="msub:BK009_07450"/>
<dbReference type="InterPro" id="IPR002586">
    <property type="entry name" value="CobQ/CobB/MinD/ParA_Nub-bd_dom"/>
</dbReference>
<dbReference type="PROSITE" id="PS00198">
    <property type="entry name" value="4FE4S_FER_1"/>
    <property type="match status" value="1"/>
</dbReference>
<dbReference type="AlphaFoldDB" id="A0A2H4VF80"/>
<keyword evidence="4" id="KW-1185">Reference proteome</keyword>
<name>A0A2H4VF80_9EURY</name>
<dbReference type="PANTHER" id="PTHR43063">
    <property type="entry name" value="4FE-4S CLUSTER CONTAINING PARA FAMILY ATPASE PROTEIN"/>
    <property type="match status" value="1"/>
</dbReference>
<organism evidence="2 5">
    <name type="scientific">Methanobacterium subterraneum</name>
    <dbReference type="NCBI Taxonomy" id="59277"/>
    <lineage>
        <taxon>Archaea</taxon>
        <taxon>Methanobacteriati</taxon>
        <taxon>Methanobacteriota</taxon>
        <taxon>Methanomada group</taxon>
        <taxon>Methanobacteria</taxon>
        <taxon>Methanobacteriales</taxon>
        <taxon>Methanobacteriaceae</taxon>
        <taxon>Methanobacterium</taxon>
    </lineage>
</organism>
<gene>
    <name evidence="2" type="ORF">BK007_06040</name>
    <name evidence="3" type="ORF">BK009_07450</name>
</gene>
<dbReference type="Pfam" id="PF00037">
    <property type="entry name" value="Fer4"/>
    <property type="match status" value="2"/>
</dbReference>
<reference evidence="4 5" key="1">
    <citation type="submission" date="2016-10" db="EMBL/GenBank/DDBJ databases">
        <title>Comparative genomics between deep and shallow subseafloor isolates.</title>
        <authorList>
            <person name="Ishii S."/>
            <person name="Miller J.R."/>
            <person name="Sutton G."/>
            <person name="Suzuki S."/>
            <person name="Methe B."/>
            <person name="Inagaki F."/>
            <person name="Imachi H."/>
        </authorList>
    </citation>
    <scope>NUCLEOTIDE SEQUENCE [LARGE SCALE GENOMIC DNA]</scope>
    <source>
        <strain evidence="3 4">A8p</strain>
        <strain evidence="2 5">MO-MB1</strain>
    </source>
</reference>
<protein>
    <submittedName>
        <fullName evidence="2">P-loop ATPase</fullName>
    </submittedName>
</protein>
<dbReference type="Gene3D" id="3.40.50.300">
    <property type="entry name" value="P-loop containing nucleotide triphosphate hydrolases"/>
    <property type="match status" value="2"/>
</dbReference>
<dbReference type="SUPFAM" id="SSF54862">
    <property type="entry name" value="4Fe-4S ferredoxins"/>
    <property type="match status" value="1"/>
</dbReference>
<dbReference type="EMBL" id="CP017766">
    <property type="protein sequence ID" value="AUB56755.1"/>
    <property type="molecule type" value="Genomic_DNA"/>
</dbReference>
<dbReference type="InterPro" id="IPR027417">
    <property type="entry name" value="P-loop_NTPase"/>
</dbReference>
<dbReference type="InterPro" id="IPR017900">
    <property type="entry name" value="4Fe4S_Fe_S_CS"/>
</dbReference>
<dbReference type="Gene3D" id="3.30.70.20">
    <property type="match status" value="1"/>
</dbReference>
<accession>A0A2H4VTS3</accession>
<accession>A0A2H4VF80</accession>
<feature type="domain" description="4Fe-4S ferredoxin-type" evidence="1">
    <location>
        <begin position="67"/>
        <end position="96"/>
    </location>
</feature>
<sequence>MNENRKTMKIAITGGKGGTGKSTISTSLAFELSNSNRVMLVDADVECPDDHIILSTTQEKVEDVEALLPTFDQEKCTQCGSCSEVCKENAVVFVKDRYPFIVSGQCNGCGACLYACPSGALQEGKQVVGTIYQGKCQRANASDNLLLVWGKIEVGCENTSLVVKATRDYALNLSSKTLPDSDSKDDSIKSSENTLPMDSEFDYVLIDTAAGTHCNVINAMINVDLALAVTEPTPLGKHDLELILSLLEIMETPAQIIVNKSDIGDLNLIRNVSENFNIPLIQEIPYEKDIMKKHSRSQPVTHESFKELADSISDLHKTIIEEGRMCQ</sequence>
<dbReference type="GO" id="GO:0016491">
    <property type="term" value="F:oxidoreductase activity"/>
    <property type="evidence" value="ECO:0007669"/>
    <property type="project" value="UniProtKB-ARBA"/>
</dbReference>
<dbReference type="RefSeq" id="WP_236951173.1">
    <property type="nucleotide sequence ID" value="NZ_CP017766.1"/>
</dbReference>
<dbReference type="InterPro" id="IPR017896">
    <property type="entry name" value="4Fe4S_Fe-S-bd"/>
</dbReference>
<evidence type="ECO:0000313" key="2">
    <source>
        <dbReference type="EMBL" id="AUB56755.1"/>
    </source>
</evidence>
<evidence type="ECO:0000313" key="3">
    <source>
        <dbReference type="EMBL" id="AUB61488.1"/>
    </source>
</evidence>
<feature type="domain" description="4Fe-4S ferredoxin-type" evidence="1">
    <location>
        <begin position="97"/>
        <end position="126"/>
    </location>
</feature>
<dbReference type="EMBL" id="CP017768">
    <property type="protein sequence ID" value="AUB61488.1"/>
    <property type="molecule type" value="Genomic_DNA"/>
</dbReference>
<dbReference type="Pfam" id="PF01656">
    <property type="entry name" value="CbiA"/>
    <property type="match status" value="1"/>
</dbReference>
<dbReference type="GeneID" id="35121139"/>
<evidence type="ECO:0000313" key="4">
    <source>
        <dbReference type="Proteomes" id="UP000232631"/>
    </source>
</evidence>
<proteinExistence type="predicted"/>
<dbReference type="PANTHER" id="PTHR43063:SF1">
    <property type="entry name" value="4FE-4S CLUSTER CONTAINING PARA FAMILY ATPASE PROTEIN"/>
    <property type="match status" value="1"/>
</dbReference>
<evidence type="ECO:0000313" key="5">
    <source>
        <dbReference type="Proteomes" id="UP000232806"/>
    </source>
</evidence>
<dbReference type="Proteomes" id="UP000232631">
    <property type="component" value="Chromosome"/>
</dbReference>